<dbReference type="PROSITE" id="PS50011">
    <property type="entry name" value="PROTEIN_KINASE_DOM"/>
    <property type="match status" value="1"/>
</dbReference>
<dbReference type="PANTHER" id="PTHR24347">
    <property type="entry name" value="SERINE/THREONINE-PROTEIN KINASE"/>
    <property type="match status" value="1"/>
</dbReference>
<dbReference type="SUPFAM" id="SSF56112">
    <property type="entry name" value="Protein kinase-like (PK-like)"/>
    <property type="match status" value="1"/>
</dbReference>
<protein>
    <recommendedName>
        <fullName evidence="1">Protein kinase domain-containing protein</fullName>
    </recommendedName>
</protein>
<dbReference type="InterPro" id="IPR011009">
    <property type="entry name" value="Kinase-like_dom_sf"/>
</dbReference>
<keyword evidence="3" id="KW-1185">Reference proteome</keyword>
<evidence type="ECO:0000259" key="1">
    <source>
        <dbReference type="PROSITE" id="PS50011"/>
    </source>
</evidence>
<comment type="caution">
    <text evidence="2">The sequence shown here is derived from an EMBL/GenBank/DDBJ whole genome shotgun (WGS) entry which is preliminary data.</text>
</comment>
<reference evidence="2 3" key="1">
    <citation type="submission" date="2018-06" db="EMBL/GenBank/DDBJ databases">
        <title>Comparative genomics reveals the genomic features of Rhizophagus irregularis, R. cerebriforme, R. diaphanum and Gigaspora rosea, and their symbiotic lifestyle signature.</title>
        <authorList>
            <person name="Morin E."/>
            <person name="San Clemente H."/>
            <person name="Chen E.C.H."/>
            <person name="De La Providencia I."/>
            <person name="Hainaut M."/>
            <person name="Kuo A."/>
            <person name="Kohler A."/>
            <person name="Murat C."/>
            <person name="Tang N."/>
            <person name="Roy S."/>
            <person name="Loubradou J."/>
            <person name="Henrissat B."/>
            <person name="Grigoriev I.V."/>
            <person name="Corradi N."/>
            <person name="Roux C."/>
            <person name="Martin F.M."/>
        </authorList>
    </citation>
    <scope>NUCLEOTIDE SEQUENCE [LARGE SCALE GENOMIC DNA]</scope>
    <source>
        <strain evidence="2 3">DAOM 194757</strain>
    </source>
</reference>
<sequence>MAQVTVVPCKIEAGNIYAVKINKKYMQGKERIARNEVMTMRRISQMHRNMHDYFETLNNSNIRFATNAEDTLLVTGFENSQISISSNVLTTVCGIPGYMAPEMYKRIGYGKPVDLWALGVITFWLPKFDMEGDENNKTFMCEFRICDSP</sequence>
<dbReference type="InterPro" id="IPR000719">
    <property type="entry name" value="Prot_kinase_dom"/>
</dbReference>
<accession>A0A397U922</accession>
<dbReference type="STRING" id="44941.A0A397U922"/>
<dbReference type="Gene3D" id="1.10.510.10">
    <property type="entry name" value="Transferase(Phosphotransferase) domain 1"/>
    <property type="match status" value="1"/>
</dbReference>
<organism evidence="2 3">
    <name type="scientific">Gigaspora rosea</name>
    <dbReference type="NCBI Taxonomy" id="44941"/>
    <lineage>
        <taxon>Eukaryota</taxon>
        <taxon>Fungi</taxon>
        <taxon>Fungi incertae sedis</taxon>
        <taxon>Mucoromycota</taxon>
        <taxon>Glomeromycotina</taxon>
        <taxon>Glomeromycetes</taxon>
        <taxon>Diversisporales</taxon>
        <taxon>Gigasporaceae</taxon>
        <taxon>Gigaspora</taxon>
    </lineage>
</organism>
<dbReference type="GO" id="GO:0005524">
    <property type="term" value="F:ATP binding"/>
    <property type="evidence" value="ECO:0007669"/>
    <property type="project" value="InterPro"/>
</dbReference>
<dbReference type="AlphaFoldDB" id="A0A397U922"/>
<dbReference type="EMBL" id="QKWP01001758">
    <property type="protein sequence ID" value="RIB06805.1"/>
    <property type="molecule type" value="Genomic_DNA"/>
</dbReference>
<proteinExistence type="predicted"/>
<name>A0A397U922_9GLOM</name>
<gene>
    <name evidence="2" type="ORF">C2G38_2276405</name>
</gene>
<evidence type="ECO:0000313" key="3">
    <source>
        <dbReference type="Proteomes" id="UP000266673"/>
    </source>
</evidence>
<dbReference type="Proteomes" id="UP000266673">
    <property type="component" value="Unassembled WGS sequence"/>
</dbReference>
<evidence type="ECO:0000313" key="2">
    <source>
        <dbReference type="EMBL" id="RIB06805.1"/>
    </source>
</evidence>
<dbReference type="GO" id="GO:0004672">
    <property type="term" value="F:protein kinase activity"/>
    <property type="evidence" value="ECO:0007669"/>
    <property type="project" value="InterPro"/>
</dbReference>
<dbReference type="Pfam" id="PF00069">
    <property type="entry name" value="Pkinase"/>
    <property type="match status" value="1"/>
</dbReference>
<dbReference type="OrthoDB" id="40902at2759"/>
<feature type="domain" description="Protein kinase" evidence="1">
    <location>
        <begin position="1"/>
        <end position="149"/>
    </location>
</feature>